<comment type="caution">
    <text evidence="1">The sequence shown here is derived from an EMBL/GenBank/DDBJ whole genome shotgun (WGS) entry which is preliminary data.</text>
</comment>
<keyword evidence="2" id="KW-1185">Reference proteome</keyword>
<sequence length="171" mass="19302">MNEANLSAFVVKGDPETVALILQQAGIEIVEKRNGGFGCYISALKAEISWFCEQRNMTLTQEESEVIAQRLANNDELNNTQRDQIDRTIDEYLLEQPIVVQALILPGKVEQGAIDEYSEKGFDRSYPTPDGLLLTKEMEELSEEEVRELSEMCNTRFVTGFRGHRVVLGQS</sequence>
<reference evidence="1" key="2">
    <citation type="submission" date="2020-09" db="EMBL/GenBank/DDBJ databases">
        <authorList>
            <person name="Sun Q."/>
            <person name="Zhou Y."/>
        </authorList>
    </citation>
    <scope>NUCLEOTIDE SEQUENCE</scope>
    <source>
        <strain evidence="1">CGMCC 1.12987</strain>
    </source>
</reference>
<dbReference type="Proteomes" id="UP000644756">
    <property type="component" value="Unassembled WGS sequence"/>
</dbReference>
<reference evidence="1" key="1">
    <citation type="journal article" date="2014" name="Int. J. Syst. Evol. Microbiol.">
        <title>Complete genome sequence of Corynebacterium casei LMG S-19264T (=DSM 44701T), isolated from a smear-ripened cheese.</title>
        <authorList>
            <consortium name="US DOE Joint Genome Institute (JGI-PGF)"/>
            <person name="Walter F."/>
            <person name="Albersmeier A."/>
            <person name="Kalinowski J."/>
            <person name="Ruckert C."/>
        </authorList>
    </citation>
    <scope>NUCLEOTIDE SEQUENCE</scope>
    <source>
        <strain evidence="1">CGMCC 1.12987</strain>
    </source>
</reference>
<gene>
    <name evidence="1" type="ORF">GCM10010916_39010</name>
</gene>
<organism evidence="1 2">
    <name type="scientific">Paenibacillus abyssi</name>
    <dbReference type="NCBI Taxonomy" id="1340531"/>
    <lineage>
        <taxon>Bacteria</taxon>
        <taxon>Bacillati</taxon>
        <taxon>Bacillota</taxon>
        <taxon>Bacilli</taxon>
        <taxon>Bacillales</taxon>
        <taxon>Paenibacillaceae</taxon>
        <taxon>Paenibacillus</taxon>
    </lineage>
</organism>
<dbReference type="RefSeq" id="WP_188532745.1">
    <property type="nucleotide sequence ID" value="NZ_BMGR01000014.1"/>
</dbReference>
<protein>
    <submittedName>
        <fullName evidence="1">Uncharacterized protein</fullName>
    </submittedName>
</protein>
<evidence type="ECO:0000313" key="1">
    <source>
        <dbReference type="EMBL" id="GGG18376.1"/>
    </source>
</evidence>
<accession>A0A917G1K2</accession>
<name>A0A917G1K2_9BACL</name>
<proteinExistence type="predicted"/>
<dbReference type="EMBL" id="BMGR01000014">
    <property type="protein sequence ID" value="GGG18376.1"/>
    <property type="molecule type" value="Genomic_DNA"/>
</dbReference>
<evidence type="ECO:0000313" key="2">
    <source>
        <dbReference type="Proteomes" id="UP000644756"/>
    </source>
</evidence>
<dbReference type="AlphaFoldDB" id="A0A917G1K2"/>